<protein>
    <submittedName>
        <fullName evidence="2">Uncharacterized protein</fullName>
    </submittedName>
</protein>
<feature type="transmembrane region" description="Helical" evidence="1">
    <location>
        <begin position="128"/>
        <end position="149"/>
    </location>
</feature>
<sequence>MIYARIVKFNKYINTFVLNLFDDISNNNEIFVIYLCFKKKKCIDNLMQMLKICFICKHTPHVFGQKENIDKKKKKKSKLMNESVALTICILTIIILIAGQILGYIFISLFQRYRSSKWFQKRYDHLTVICSYLLQIYLVGLTLRVSAYWFPQNYSDKGTEDWWRRVLQFLSLSLDPTPMLIISAWAYRCWLGHYHMCYNYYMFENMWKAAIDPLHFGDNNVKNNFYVQHLSTLGHNQYMKTRVGVVAILSFLLLLVFNLWVWYSQNRPSWFFFILTLSYVSFLASFVFFFFFLKKKKKKKKKKGSKLNPKKKQLL</sequence>
<comment type="caution">
    <text evidence="2">The sequence shown here is derived from an EMBL/GenBank/DDBJ whole genome shotgun (WGS) entry which is preliminary data.</text>
</comment>
<dbReference type="AlphaFoldDB" id="X6NDI7"/>
<evidence type="ECO:0000256" key="1">
    <source>
        <dbReference type="SAM" id="Phobius"/>
    </source>
</evidence>
<keyword evidence="1" id="KW-0812">Transmembrane</keyword>
<keyword evidence="1" id="KW-1133">Transmembrane helix</keyword>
<name>X6NDI7_RETFI</name>
<keyword evidence="3" id="KW-1185">Reference proteome</keyword>
<accession>X6NDI7</accession>
<reference evidence="2 3" key="1">
    <citation type="journal article" date="2013" name="Curr. Biol.">
        <title>The Genome of the Foraminiferan Reticulomyxa filosa.</title>
        <authorList>
            <person name="Glockner G."/>
            <person name="Hulsmann N."/>
            <person name="Schleicher M."/>
            <person name="Noegel A.A."/>
            <person name="Eichinger L."/>
            <person name="Gallinger C."/>
            <person name="Pawlowski J."/>
            <person name="Sierra R."/>
            <person name="Euteneuer U."/>
            <person name="Pillet L."/>
            <person name="Moustafa A."/>
            <person name="Platzer M."/>
            <person name="Groth M."/>
            <person name="Szafranski K."/>
            <person name="Schliwa M."/>
        </authorList>
    </citation>
    <scope>NUCLEOTIDE SEQUENCE [LARGE SCALE GENOMIC DNA]</scope>
</reference>
<proteinExistence type="predicted"/>
<dbReference type="Proteomes" id="UP000023152">
    <property type="component" value="Unassembled WGS sequence"/>
</dbReference>
<feature type="transmembrane region" description="Helical" evidence="1">
    <location>
        <begin position="243"/>
        <end position="263"/>
    </location>
</feature>
<feature type="transmembrane region" description="Helical" evidence="1">
    <location>
        <begin position="269"/>
        <end position="293"/>
    </location>
</feature>
<evidence type="ECO:0000313" key="3">
    <source>
        <dbReference type="Proteomes" id="UP000023152"/>
    </source>
</evidence>
<gene>
    <name evidence="2" type="ORF">RFI_13094</name>
</gene>
<organism evidence="2 3">
    <name type="scientific">Reticulomyxa filosa</name>
    <dbReference type="NCBI Taxonomy" id="46433"/>
    <lineage>
        <taxon>Eukaryota</taxon>
        <taxon>Sar</taxon>
        <taxon>Rhizaria</taxon>
        <taxon>Retaria</taxon>
        <taxon>Foraminifera</taxon>
        <taxon>Monothalamids</taxon>
        <taxon>Reticulomyxidae</taxon>
        <taxon>Reticulomyxa</taxon>
    </lineage>
</organism>
<feature type="transmembrane region" description="Helical" evidence="1">
    <location>
        <begin position="84"/>
        <end position="107"/>
    </location>
</feature>
<evidence type="ECO:0000313" key="2">
    <source>
        <dbReference type="EMBL" id="ETO24066.1"/>
    </source>
</evidence>
<keyword evidence="1" id="KW-0472">Membrane</keyword>
<dbReference type="EMBL" id="ASPP01009474">
    <property type="protein sequence ID" value="ETO24066.1"/>
    <property type="molecule type" value="Genomic_DNA"/>
</dbReference>